<dbReference type="InterPro" id="IPR015940">
    <property type="entry name" value="UBA"/>
</dbReference>
<gene>
    <name evidence="12" type="ORF">TrCOL_g12331</name>
</gene>
<protein>
    <recommendedName>
        <fullName evidence="3">HECT-type E3 ubiquitin transferase</fullName>
        <ecNumber evidence="3">2.3.2.26</ecNumber>
    </recommendedName>
</protein>
<feature type="region of interest" description="Disordered" evidence="9">
    <location>
        <begin position="2275"/>
        <end position="2398"/>
    </location>
</feature>
<reference evidence="13" key="1">
    <citation type="journal article" date="2023" name="Commun. Biol.">
        <title>Genome analysis of Parmales, the sister group of diatoms, reveals the evolutionary specialization of diatoms from phago-mixotrophs to photoautotrophs.</title>
        <authorList>
            <person name="Ban H."/>
            <person name="Sato S."/>
            <person name="Yoshikawa S."/>
            <person name="Yamada K."/>
            <person name="Nakamura Y."/>
            <person name="Ichinomiya M."/>
            <person name="Sato N."/>
            <person name="Blanc-Mathieu R."/>
            <person name="Endo H."/>
            <person name="Kuwata A."/>
            <person name="Ogata H."/>
        </authorList>
    </citation>
    <scope>NUCLEOTIDE SEQUENCE [LARGE SCALE GENOMIC DNA]</scope>
</reference>
<dbReference type="FunFam" id="3.30.2160.10:FF:000001">
    <property type="entry name" value="E3 ubiquitin-protein ligase NEDD4-like"/>
    <property type="match status" value="1"/>
</dbReference>
<dbReference type="Pfam" id="PF00632">
    <property type="entry name" value="HECT"/>
    <property type="match status" value="1"/>
</dbReference>
<dbReference type="InterPro" id="IPR035983">
    <property type="entry name" value="Hect_E3_ubiquitin_ligase"/>
</dbReference>
<evidence type="ECO:0000313" key="13">
    <source>
        <dbReference type="Proteomes" id="UP001165065"/>
    </source>
</evidence>
<dbReference type="Pfam" id="PF14377">
    <property type="entry name" value="UBM"/>
    <property type="match status" value="2"/>
</dbReference>
<evidence type="ECO:0000256" key="4">
    <source>
        <dbReference type="ARBA" id="ARBA00022679"/>
    </source>
</evidence>
<dbReference type="SUPFAM" id="SSF46934">
    <property type="entry name" value="UBA-like"/>
    <property type="match status" value="1"/>
</dbReference>
<feature type="compositionally biased region" description="Polar residues" evidence="9">
    <location>
        <begin position="3572"/>
        <end position="3582"/>
    </location>
</feature>
<feature type="region of interest" description="Disordered" evidence="9">
    <location>
        <begin position="2778"/>
        <end position="2952"/>
    </location>
</feature>
<dbReference type="InterPro" id="IPR000569">
    <property type="entry name" value="HECT_dom"/>
</dbReference>
<feature type="region of interest" description="Disordered" evidence="9">
    <location>
        <begin position="3866"/>
        <end position="3888"/>
    </location>
</feature>
<feature type="compositionally biased region" description="Acidic residues" evidence="9">
    <location>
        <begin position="2842"/>
        <end position="2854"/>
    </location>
</feature>
<dbReference type="PROSITE" id="PS50237">
    <property type="entry name" value="HECT"/>
    <property type="match status" value="1"/>
</dbReference>
<feature type="compositionally biased region" description="Acidic residues" evidence="9">
    <location>
        <begin position="2742"/>
        <end position="2751"/>
    </location>
</feature>
<evidence type="ECO:0000256" key="7">
    <source>
        <dbReference type="PROSITE-ProRule" id="PRU00104"/>
    </source>
</evidence>
<feature type="coiled-coil region" evidence="8">
    <location>
        <begin position="3998"/>
        <end position="4026"/>
    </location>
</feature>
<dbReference type="InterPro" id="IPR016024">
    <property type="entry name" value="ARM-type_fold"/>
</dbReference>
<comment type="catalytic activity">
    <reaction evidence="1">
        <text>S-ubiquitinyl-[E2 ubiquitin-conjugating enzyme]-L-cysteine + [acceptor protein]-L-lysine = [E2 ubiquitin-conjugating enzyme]-L-cysteine + N(6)-ubiquitinyl-[acceptor protein]-L-lysine.</text>
        <dbReference type="EC" id="2.3.2.26"/>
    </reaction>
</comment>
<dbReference type="SMART" id="SM00165">
    <property type="entry name" value="UBA"/>
    <property type="match status" value="1"/>
</dbReference>
<dbReference type="GO" id="GO:0006511">
    <property type="term" value="P:ubiquitin-dependent protein catabolic process"/>
    <property type="evidence" value="ECO:0007669"/>
    <property type="project" value="TreeGrafter"/>
</dbReference>
<dbReference type="PANTHER" id="PTHR11254">
    <property type="entry name" value="HECT DOMAIN UBIQUITIN-PROTEIN LIGASE"/>
    <property type="match status" value="1"/>
</dbReference>
<dbReference type="GO" id="GO:0005737">
    <property type="term" value="C:cytoplasm"/>
    <property type="evidence" value="ECO:0007669"/>
    <property type="project" value="TreeGrafter"/>
</dbReference>
<dbReference type="PROSITE" id="PS50030">
    <property type="entry name" value="UBA"/>
    <property type="match status" value="1"/>
</dbReference>
<organism evidence="12 13">
    <name type="scientific">Triparma columacea</name>
    <dbReference type="NCBI Taxonomy" id="722753"/>
    <lineage>
        <taxon>Eukaryota</taxon>
        <taxon>Sar</taxon>
        <taxon>Stramenopiles</taxon>
        <taxon>Ochrophyta</taxon>
        <taxon>Bolidophyceae</taxon>
        <taxon>Parmales</taxon>
        <taxon>Triparmaceae</taxon>
        <taxon>Triparma</taxon>
    </lineage>
</organism>
<feature type="compositionally biased region" description="Low complexity" evidence="9">
    <location>
        <begin position="2300"/>
        <end position="2344"/>
    </location>
</feature>
<proteinExistence type="inferred from homology"/>
<keyword evidence="4" id="KW-0808">Transferase</keyword>
<dbReference type="GO" id="GO:0000209">
    <property type="term" value="P:protein polyubiquitination"/>
    <property type="evidence" value="ECO:0007669"/>
    <property type="project" value="TreeGrafter"/>
</dbReference>
<feature type="domain" description="UBA" evidence="10">
    <location>
        <begin position="1641"/>
        <end position="1682"/>
    </location>
</feature>
<keyword evidence="13" id="KW-1185">Reference proteome</keyword>
<comment type="similarity">
    <text evidence="6">Belongs to the UPL family. TOM1/PTR1 subfamily.</text>
</comment>
<evidence type="ECO:0000259" key="11">
    <source>
        <dbReference type="PROSITE" id="PS50237"/>
    </source>
</evidence>
<evidence type="ECO:0000256" key="6">
    <source>
        <dbReference type="ARBA" id="ARBA00034494"/>
    </source>
</evidence>
<feature type="region of interest" description="Disordered" evidence="9">
    <location>
        <begin position="3461"/>
        <end position="3484"/>
    </location>
</feature>
<feature type="region of interest" description="Disordered" evidence="9">
    <location>
        <begin position="2665"/>
        <end position="2696"/>
    </location>
</feature>
<feature type="compositionally biased region" description="Low complexity" evidence="9">
    <location>
        <begin position="2685"/>
        <end position="2696"/>
    </location>
</feature>
<sequence length="4640" mass="494543">MPPVKASNLPFTLNIIDNGNNILDFATELASATTPRAVANVCARHTHGWPFESLADLSDWSAALDSMDAALDSIISSNPSLLLIPKTSTAASSTPVSATPAPSDLGPEDTVEALSAILSFTAGLLRHSVNKHIYNSIQHLILLLACSADSVASLALEALAMLASPPLLHRQQFPENQQHNTDLHNSATAGEKLMALARGWGSHTSHLGLNSTVNTPDSLQHTLPSDGGNLQFNFYLTSASTSQYKKDSLVKISLKAAEMSGLSSAEVFNLCVSKYKVPLDKRFALLARVRLAKSFVSQEQRQAAVRTRLHSLLSALYVHPSMDVLAGYFQAQPDLCREIVDLIRPPSLPSSTTNLTATPHGIKLLALDILVALVSPRPDGGQGIPSLARHVNVMGELGVGKGQYMGLLPSLLRDCVSTLSTPPSPLPSSLPLKDEDLSLGLAFVSATASPSPASTSATATSTSTSTSTATATANASLSLHVPQLPTPLEQLEFIDAVFTLISEVVAIPQTAAAMTDCGLVPALLTILESSPVLLSSPALRTGPSNPMQGTLTTYITSQTIQILEAVIVNHSNAMTAFNDLKGSDLLVSRLHFVILRIEAAGSTSPPPSSSRPLNAPLRVLLFSIINILTVLYHSHASNQNSNMTVDGTATPLIKVIEDILNHAVEYGGVLTSLTCSLLSDIVNSDPRSLQHIHSSGLADCFFNVLREGKVTPTPELIMAIPNVVSALSLTDAGSNLVLKANPFPAMIKVFYTPKYAMPNSRALQGDMAAIFGTGLHEIIHHVKKLQEPCLDALNEAVEEVVKLGRELSEMETNSPNSLFHSERTLFLQYVSHISQLIEQVVLNEDNAKYYIKSGGISSLLSLYEHLLPNGRTLLSHISCLSNISIAHLSHFAAASHLTMTIKALAKEQSPVIANIVGFLTERFKNLADISLVMRNTKSSNNNSASSTLDINAEGILADVPRVPLHNIDAADFAPNSGLMNYSQYIRSVAVVEWLSSVLASVIRTASLKSENSNRWRQEAWWNDVTSDNFNVVFKKLSALHRSTQLETCRVRTEDNYATREEERTKNVEEVGTKHHPRIYVLRIVNPDGAVIRDGIEIDFCNNVGSYDMGSIVVANDRCINASGVMRYRGPRGWVSECTRGQGREPICEVVGVHSSLDDLPQNLRIQYESISKTKTRKGTECGISDLATVGAHVLSRLQTNFKTLLTTLSKSIMGGLTGRSSQLSLMYEDFVGKVILNVASAIEKSLGAGMEQVRGRYMESEDLSYLDKNMMEEEGYWKWNGGGGGFGDGITGGTLRRGRSDSVCTGLGGRLSMGGSAMYLGSVLEIIMACIFDEKKSRSINMLLLGRLTMARVQEETVDGALQYSTDVNLRDCLKFCLAYGVNDMCFWAENERKVFEETIEGLGALDAKNPPMVLATGESKFKRVGRSVLSSFIPALNLLKRLFDRPKLAACSMYATLSRWENDPDSKMGSTILENIFSFSKNKSNKTWKLESWLCDLHLNLAQQTVSTIIFDPRICGVPPHVLTVVLAVASECVDCIVLSLKASLVDPSEKEKAGQSLDGGAGAGLNPFSAFGAGLGGSGADAIQELFGRAIRGSSSSDQASLGALMQRTEALVGAMAGNARRGPPGRGQGSREQSESFVPDEAIITQLTEMGFDREHVLEALEETEQNVAELAIDYVMTHPAPSPAVIAERVAQREARRAERESARLAAEASGAGDDIPAAAAAVQSAAATSTMSTTSTTSTTSAAAPSTESAQDTAPPGIEDDAEGMKLDISDVKEEPAAPSTTSSKAASSNSAVKDSSTKIFLNFISNFDENIVETCLKLVESGSYGVTKGNATPFECHNKIDDGFGTGDGAAEAITTVICNFITEYGGKVKERKVKLGAKGKEVAASLDRDGDQVSAFVKGLIERVGGLALLLQAKGKRVRGAVEGTLLKGDAAKLAGLSHALVIMLRSFPEKRILVLKADLVGRCLSCISRFRSGKIECGGVNGGGVGGWPVWYTPFILLLDVMSTPVIGAFDEEKASSIKIDEQQGQGGEFERILKEVKKKKAEIEAASKKIGAFMTREGGGQAEGEGMTPPLYHPLVPQREGEHAMVECMNLLALRPEKNKLPPPSGLVHAILALLSRLLRSHKLATKFLKKGGCELLLKLPATCKFEGRVNLVGSIFRHILKDPATLQTSMETEIRTIVARMGKVPRRGKVGGGKVLATKAFVTQCSPLFRRDPICFMKAVACSVDVLTGKNYLKSIGEKSTSIVRLKSMENRSSVGKKIEKLFASTSGGGSKVSSTSPVGGKGSGINIETAGRSTTAASTTTTTSKVSAAKAKAASPTAPLTISSSSAGSTTATNHNPRKRTRNSTSSDQPASKSRGGKSPKKKATSPKRSRKGENQETNHAGSSNKVVLNGSAANHITSLLLCKLIKDEDERESSDGKFFFDVCDLLHVLADLVLALPSTAAAIHRYKATAGSPVYGLQHALKGADSPPCTAISWLLHKMLAQKRAYEGDDIDLTVEGEVKKMKKDAKERVKKSQNTARLIIALCARPGEGRRRVIHELCCCFRKREGGVEGGEQAERELWALTSWGELVLGLMSPRSGSGLAKESDYSSSTLAYEVVKLMGEVGLVGCLMDALGELELHHPLAPTAAASLVRCLEIFSRNSVNETLLKMKKPAESEVGGKKVANGEEDRAATERSTSASTQATQVASANLAPAAAMTDGNADTAAAALSEPPGLERRQSLGGPSTRAEGDFAEDGMLEDGFDAQTARRVEEREVLADFVEEIMELEGEDGMEDGMMEVEVEEVTLGGPGDGDGDDDGDDEEGDDDDDDEEDDDDDDDEDGMQILGVHEHEDEDMDGSSDSGEEMSMLDAMSSSDSMGSSSEGSEGRSDESSIEDDGEGNSSDDSDGDISDDDDGDIVDGMSSDDDNANIYFGEIDEEDEEGMMMEEEEEEEEGSFHEGDHDPVHEDDELFYDEDATLEEDGGLTLEGGGGGWMRVEGGGEARLGGGSLLDDPSLGMGGAEQMISRILHGDGIGGDMNSLRISIMDGAMGERSAMVRGVGGGGSSSRDPDSVATPGEGLPSVTQNAPSNNQGGSTGGGSSGGGFQRWNDMSAMDVAFGASSHAAGAGRGVEGIVGYNDSEMLERLGLFVENGEERPPSGGRLLRRGQSFNVMRDDPMAREGGAGGIGVVGNVNGDTSLFPNGVAMGAHMIGATPVHPLLAGISLPPVNSSGFFFQPHGLASGRAGSSSASVSESRSRAFGSSGGMGPGTVLRLLTGPDGLPYLDGRATGGSSGGGMGSFGGVSSWWGGEEGPSGGGGDGGEAAVEQVLVGSLGVEGVEERRGEELPSVAEDVALEAAEEGGGAAMMVDTGAGEEASASEAPTEASALATEMTAMDEGGGESANSEAPVAAVAGVGPEAAETAETEVIEQYGGSAPTSDSVAEELDAASGLDPEALAALPADMRREIIAQEQEERRRRSASTSEPPADPSRAEEMDNASFLASLSADLREEVLLTADESFLASMPSSIVAEANLLRERASASYRQQEEEAAAAAQAVAQAEAPAATAQQGGGARSGASRQQITSRRAASGLSSHREFKEEMKKKGLMKIEKSRDAFYRYYALSERIKEKKDFVDGRDLKNMLNLMFLLAPLRPQRLLQKFVYNLCAKETVRNEILNLLCDILLNKREAVRKRLKKFGFDGASPSAGGDSMVVDGEADFPPPILIGVPPDVALDGNWMTMWNMTRRARTGTAAAAIAANLPSSALGMGDGCLPNIVGRRMIDTLNYLSKTSLTVQRSMLMPGEGGSHLESVMDLLKDDVWRCSSGNLESLLQCLECIVQPLTALVVVEEETEKKGGANISGMAEDVAGVAVITTTTTTSTTTTSTTTSSTTVSSTSSTGTTAAAATVGSASNASLSSSFTNSPNTGTAENPEYLTKTSKYVSTPRTVVEARRLRLLCAVLREEVCKDDSFNKVLSIMSALSKVKANRITLVEELGTVAQSLSSDATADLATLNSTLVKALEEAAREEERNKDSAVEVKTKSKVPSSALSLPSTSAELRLLRVLKSVVSLDKSLLSTLKLDALWTELSTSLKHISKLEGLAGAEDAEDGEQGEEAATEGGTAGLGGGQVNVGTNTSGGSGMDVSGEVQAAKLSESSSLSALLQRFLPSVESFFLIMTTERGTYDMTDVAGGEKRAATPIKLTRVDSVTGDAVMDHQSEALKKLIGGGKELMDFVKSNRALLNALVRSTPSLLEKSLKALVEVVPCRAYLDFDVKRKYFTTLLKRKRTSASRRHGSVRLNVRRDHIFEDSYHQLRLRSGEEMRGRLNVNFHGEEGVDAGGVSREFYGVLAKEMFNANYALFVAASDGCTFSPNVNSYINGDHLSYFKFVGRIVGKAVADGYLLDAHFTRSFYKHMLGEPVDHHDMEAVDPDYYKNLKSILNYNLEDLGLDLTFSVEEDSFGRMTTRDLKPGGRSLAVTDENKREYVRLVCEHRLTNSIKVQINAFLGGLHELVPRDLLSLFNARELELLISGMPEIDIDDLRANTEYHGGYKATDRVVGYFWNVVGQMTKGEKAAFVQFFSGSAKVPLEGFAALQGMRGIQKFSLNKAFNTNALPAAHTCFNSIDLPEYESEEKMKEKLMLAIREGSEGFGFA</sequence>
<keyword evidence="8" id="KW-0175">Coiled coil</keyword>
<dbReference type="GO" id="GO:0061630">
    <property type="term" value="F:ubiquitin protein ligase activity"/>
    <property type="evidence" value="ECO:0007669"/>
    <property type="project" value="UniProtKB-EC"/>
</dbReference>
<dbReference type="EMBL" id="BRYA01000496">
    <property type="protein sequence ID" value="GMI19572.1"/>
    <property type="molecule type" value="Genomic_DNA"/>
</dbReference>
<feature type="region of interest" description="Disordered" evidence="9">
    <location>
        <begin position="1732"/>
        <end position="1767"/>
    </location>
</feature>
<feature type="compositionally biased region" description="Polar residues" evidence="9">
    <location>
        <begin position="3072"/>
        <end position="3082"/>
    </location>
</feature>
<feature type="coiled-coil region" evidence="8">
    <location>
        <begin position="1657"/>
        <end position="1712"/>
    </location>
</feature>
<dbReference type="CDD" id="cd00078">
    <property type="entry name" value="HECTc"/>
    <property type="match status" value="1"/>
</dbReference>
<evidence type="ECO:0000259" key="10">
    <source>
        <dbReference type="PROSITE" id="PS50030"/>
    </source>
</evidence>
<accession>A0A9W7FTN3</accession>
<dbReference type="SUPFAM" id="SSF56204">
    <property type="entry name" value="Hect, E3 ligase catalytic domain"/>
    <property type="match status" value="1"/>
</dbReference>
<evidence type="ECO:0000256" key="3">
    <source>
        <dbReference type="ARBA" id="ARBA00012485"/>
    </source>
</evidence>
<feature type="compositionally biased region" description="Gly residues" evidence="9">
    <location>
        <begin position="4108"/>
        <end position="4128"/>
    </location>
</feature>
<dbReference type="FunFam" id="3.30.2410.10:FF:000009">
    <property type="entry name" value="Probable E3 ubiquitin-protein ligase HECTD2"/>
    <property type="match status" value="1"/>
</dbReference>
<dbReference type="SMART" id="SM00119">
    <property type="entry name" value="HECTc"/>
    <property type="match status" value="1"/>
</dbReference>
<dbReference type="Gene3D" id="1.10.8.10">
    <property type="entry name" value="DNA helicase RuvA subunit, C-terminal domain"/>
    <property type="match status" value="1"/>
</dbReference>
<feature type="compositionally biased region" description="Polar residues" evidence="9">
    <location>
        <begin position="2389"/>
        <end position="2398"/>
    </location>
</feature>
<evidence type="ECO:0000256" key="8">
    <source>
        <dbReference type="SAM" id="Coils"/>
    </source>
</evidence>
<dbReference type="FunFam" id="3.90.1750.10:FF:000003">
    <property type="entry name" value="E3 ubiquitin-protein ligase UPL1"/>
    <property type="match status" value="1"/>
</dbReference>
<dbReference type="InterPro" id="IPR010314">
    <property type="entry name" value="E3_Ub_ligase_DUF913"/>
</dbReference>
<dbReference type="PANTHER" id="PTHR11254:SF67">
    <property type="entry name" value="E3 UBIQUITIN-PROTEIN LIGASE HUWE1"/>
    <property type="match status" value="1"/>
</dbReference>
<dbReference type="Gene3D" id="3.30.2410.10">
    <property type="entry name" value="Hect, E3 ligase catalytic domain"/>
    <property type="match status" value="1"/>
</dbReference>
<dbReference type="InterPro" id="IPR010309">
    <property type="entry name" value="E3_Ub_ligase_DUF908"/>
</dbReference>
<feature type="compositionally biased region" description="Low complexity" evidence="9">
    <location>
        <begin position="2855"/>
        <end position="2874"/>
    </location>
</feature>
<feature type="compositionally biased region" description="Acidic residues" evidence="9">
    <location>
        <begin position="4092"/>
        <end position="4104"/>
    </location>
</feature>
<keyword evidence="5 7" id="KW-0833">Ubl conjugation pathway</keyword>
<dbReference type="Gene3D" id="3.30.2160.10">
    <property type="entry name" value="Hect, E3 ligase catalytic domain"/>
    <property type="match status" value="1"/>
</dbReference>
<feature type="compositionally biased region" description="Acidic residues" evidence="9">
    <location>
        <begin position="2803"/>
        <end position="2832"/>
    </location>
</feature>
<evidence type="ECO:0000256" key="1">
    <source>
        <dbReference type="ARBA" id="ARBA00000885"/>
    </source>
</evidence>
<dbReference type="OrthoDB" id="8068875at2759"/>
<feature type="domain" description="HECT" evidence="11">
    <location>
        <begin position="4305"/>
        <end position="4640"/>
    </location>
</feature>
<feature type="region of interest" description="Disordered" evidence="9">
    <location>
        <begin position="1620"/>
        <end position="1641"/>
    </location>
</feature>
<feature type="active site" description="Glycyl thioester intermediate" evidence="7">
    <location>
        <position position="4607"/>
    </location>
</feature>
<feature type="compositionally biased region" description="Acidic residues" evidence="9">
    <location>
        <begin position="2778"/>
        <end position="2794"/>
    </location>
</feature>
<feature type="compositionally biased region" description="Gly residues" evidence="9">
    <location>
        <begin position="3084"/>
        <end position="3095"/>
    </location>
</feature>
<dbReference type="InterPro" id="IPR009060">
    <property type="entry name" value="UBA-like_sf"/>
</dbReference>
<feature type="compositionally biased region" description="Acidic residues" evidence="9">
    <location>
        <begin position="2925"/>
        <end position="2944"/>
    </location>
</feature>
<evidence type="ECO:0000313" key="12">
    <source>
        <dbReference type="EMBL" id="GMI19572.1"/>
    </source>
</evidence>
<dbReference type="Pfam" id="PF06025">
    <property type="entry name" value="DUF913"/>
    <property type="match status" value="1"/>
</dbReference>
<feature type="compositionally biased region" description="Acidic residues" evidence="9">
    <location>
        <begin position="2882"/>
        <end position="2918"/>
    </location>
</feature>
<dbReference type="InterPro" id="IPR025527">
    <property type="entry name" value="HUWE1/Rev1_UBM"/>
</dbReference>
<feature type="region of interest" description="Disordered" evidence="9">
    <location>
        <begin position="3045"/>
        <end position="3096"/>
    </location>
</feature>
<feature type="region of interest" description="Disordered" evidence="9">
    <location>
        <begin position="2713"/>
        <end position="2751"/>
    </location>
</feature>
<dbReference type="Pfam" id="PF00627">
    <property type="entry name" value="UBA"/>
    <property type="match status" value="1"/>
</dbReference>
<dbReference type="Pfam" id="PF06012">
    <property type="entry name" value="DUF908"/>
    <property type="match status" value="1"/>
</dbReference>
<comment type="caution">
    <text evidence="12">The sequence shown here is derived from an EMBL/GenBank/DDBJ whole genome shotgun (WGS) entry which is preliminary data.</text>
</comment>
<dbReference type="InterPro" id="IPR050409">
    <property type="entry name" value="E3_ubiq-protein_ligase"/>
</dbReference>
<evidence type="ECO:0000256" key="5">
    <source>
        <dbReference type="ARBA" id="ARBA00022786"/>
    </source>
</evidence>
<feature type="compositionally biased region" description="Low complexity" evidence="9">
    <location>
        <begin position="1732"/>
        <end position="1755"/>
    </location>
</feature>
<feature type="region of interest" description="Disordered" evidence="9">
    <location>
        <begin position="4090"/>
        <end position="4130"/>
    </location>
</feature>
<feature type="compositionally biased region" description="Basic and acidic residues" evidence="9">
    <location>
        <begin position="2665"/>
        <end position="2684"/>
    </location>
</feature>
<feature type="region of interest" description="Disordered" evidence="9">
    <location>
        <begin position="3553"/>
        <end position="3586"/>
    </location>
</feature>
<feature type="compositionally biased region" description="Basic residues" evidence="9">
    <location>
        <begin position="2366"/>
        <end position="2382"/>
    </location>
</feature>
<feature type="coiled-coil region" evidence="8">
    <location>
        <begin position="3519"/>
        <end position="3546"/>
    </location>
</feature>
<dbReference type="Proteomes" id="UP001165065">
    <property type="component" value="Unassembled WGS sequence"/>
</dbReference>
<name>A0A9W7FTN3_9STRA</name>
<dbReference type="Gene3D" id="3.90.1750.10">
    <property type="entry name" value="Hect, E3 ligase catalytic domains"/>
    <property type="match status" value="1"/>
</dbReference>
<evidence type="ECO:0000256" key="9">
    <source>
        <dbReference type="SAM" id="MobiDB-lite"/>
    </source>
</evidence>
<dbReference type="EC" id="2.3.2.26" evidence="3"/>
<evidence type="ECO:0000256" key="2">
    <source>
        <dbReference type="ARBA" id="ARBA00004906"/>
    </source>
</evidence>
<dbReference type="SUPFAM" id="SSF48371">
    <property type="entry name" value="ARM repeat"/>
    <property type="match status" value="1"/>
</dbReference>
<comment type="pathway">
    <text evidence="2">Protein modification; protein ubiquitination.</text>
</comment>